<dbReference type="OrthoDB" id="9807240at2"/>
<dbReference type="SUPFAM" id="SSF52440">
    <property type="entry name" value="PreATP-grasp domain"/>
    <property type="match status" value="1"/>
</dbReference>
<accession>D6XYS6</accession>
<gene>
    <name evidence="14" type="primary">purD</name>
    <name evidence="17" type="ordered locus">Bsel_0699</name>
</gene>
<dbReference type="InterPro" id="IPR037123">
    <property type="entry name" value="PRibGlycinamide_synth_C_sf"/>
</dbReference>
<dbReference type="SMART" id="SM01210">
    <property type="entry name" value="GARS_C"/>
    <property type="match status" value="1"/>
</dbReference>
<dbReference type="InterPro" id="IPR020560">
    <property type="entry name" value="PRibGlycinamide_synth_C-dom"/>
</dbReference>
<sequence length="422" mass="45419">MNILVIGSGGREHTLAWKFAQSERVEQVYVAPGNDAIAEEPGCQSVPIQENDHEKLVAFARENRIGLTMVGPEAPLVDGVTDAFTEAGLTVFGPTKAAAALEGSKDFAKGIMQKYNIPTAAYATFTNPDAAMSYIREQGAPIVVKADGLAAGKGVVVAKTEEEAIEAVTAMMQDHRFGEAGSRVVIEECLEGEELSFMAFVHGTAVVPMVTAQDHKRAFDGDEGPNTGGMGAYSPVPHLDGTWQAEAERTILRPMAEAMVNEGVPFTGILYGGLMITADGPRVIEFNARFGDPETQVILPRMMSDLTDTIEAVLAGEEPDLVWTEEACAAVVIASEGYPGEYKKGTTFTLPVPVSDKQRWFHAGSKRHHEQWQTAGGRVAALSTLAPGIDEAVSRTYETLGQTPLDGLFYRRDIAHHVRKKS</sequence>
<dbReference type="FunFam" id="3.30.1490.20:FF:000006">
    <property type="entry name" value="phosphoribosylamine--glycine ligase, chloroplastic-like"/>
    <property type="match status" value="1"/>
</dbReference>
<comment type="pathway">
    <text evidence="3 14">Purine metabolism; IMP biosynthesis via de novo pathway; N(1)-(5-phospho-D-ribosyl)glycinamide from 5-phospho-alpha-D-ribose 1-diphosphate: step 2/2.</text>
</comment>
<evidence type="ECO:0000256" key="6">
    <source>
        <dbReference type="ARBA" id="ARBA00022723"/>
    </source>
</evidence>
<dbReference type="KEGG" id="bse:Bsel_0699"/>
<dbReference type="PROSITE" id="PS00184">
    <property type="entry name" value="GARS"/>
    <property type="match status" value="1"/>
</dbReference>
<keyword evidence="10" id="KW-0464">Manganese</keyword>
<dbReference type="Gene3D" id="3.90.600.10">
    <property type="entry name" value="Phosphoribosylglycinamide synthetase, C-terminal domain"/>
    <property type="match status" value="1"/>
</dbReference>
<dbReference type="PANTHER" id="PTHR43472">
    <property type="entry name" value="PHOSPHORIBOSYLAMINE--GLYCINE LIGASE"/>
    <property type="match status" value="1"/>
</dbReference>
<evidence type="ECO:0000313" key="17">
    <source>
        <dbReference type="EMBL" id="ADH98234.1"/>
    </source>
</evidence>
<protein>
    <recommendedName>
        <fullName evidence="4 14">Phosphoribosylamine--glycine ligase</fullName>
        <ecNumber evidence="4 14">6.3.4.13</ecNumber>
    </recommendedName>
    <alternativeName>
        <fullName evidence="14">GARS</fullName>
    </alternativeName>
    <alternativeName>
        <fullName evidence="12 14">Glycinamide ribonucleotide synthetase</fullName>
    </alternativeName>
    <alternativeName>
        <fullName evidence="13 14">Phosphoribosylglycinamide synthetase</fullName>
    </alternativeName>
</protein>
<name>D6XYS6_BACIE</name>
<reference evidence="17" key="1">
    <citation type="submission" date="2009-10" db="EMBL/GenBank/DDBJ databases">
        <title>Complete sequence of Bacillus selenitireducens MLS10.</title>
        <authorList>
            <consortium name="US DOE Joint Genome Institute"/>
            <person name="Lucas S."/>
            <person name="Copeland A."/>
            <person name="Lapidus A."/>
            <person name="Glavina del Rio T."/>
            <person name="Dalin E."/>
            <person name="Tice H."/>
            <person name="Bruce D."/>
            <person name="Goodwin L."/>
            <person name="Pitluck S."/>
            <person name="Sims D."/>
            <person name="Brettin T."/>
            <person name="Detter J.C."/>
            <person name="Han C."/>
            <person name="Larimer F."/>
            <person name="Land M."/>
            <person name="Hauser L."/>
            <person name="Kyrpides N."/>
            <person name="Ovchinnikova G."/>
            <person name="Stolz J."/>
        </authorList>
    </citation>
    <scope>NUCLEOTIDE SEQUENCE [LARGE SCALE GENOMIC DNA]</scope>
    <source>
        <strain evidence="17">MLS10</strain>
    </source>
</reference>
<evidence type="ECO:0000256" key="1">
    <source>
        <dbReference type="ARBA" id="ARBA00001936"/>
    </source>
</evidence>
<evidence type="ECO:0000256" key="4">
    <source>
        <dbReference type="ARBA" id="ARBA00013255"/>
    </source>
</evidence>
<evidence type="ECO:0000256" key="2">
    <source>
        <dbReference type="ARBA" id="ARBA00001946"/>
    </source>
</evidence>
<dbReference type="PROSITE" id="PS50975">
    <property type="entry name" value="ATP_GRASP"/>
    <property type="match status" value="1"/>
</dbReference>
<evidence type="ECO:0000313" key="18">
    <source>
        <dbReference type="Proteomes" id="UP000000271"/>
    </source>
</evidence>
<dbReference type="FunFam" id="3.40.50.20:FF:000006">
    <property type="entry name" value="Phosphoribosylamine--glycine ligase, chloroplastic"/>
    <property type="match status" value="1"/>
</dbReference>
<dbReference type="SMART" id="SM01209">
    <property type="entry name" value="GARS_A"/>
    <property type="match status" value="1"/>
</dbReference>
<dbReference type="RefSeq" id="WP_013171663.1">
    <property type="nucleotide sequence ID" value="NC_014219.1"/>
</dbReference>
<dbReference type="InterPro" id="IPR000115">
    <property type="entry name" value="PRibGlycinamide_synth"/>
</dbReference>
<dbReference type="InterPro" id="IPR020562">
    <property type="entry name" value="PRibGlycinamide_synth_N"/>
</dbReference>
<comment type="cofactor">
    <cofactor evidence="1">
        <name>Mn(2+)</name>
        <dbReference type="ChEBI" id="CHEBI:29035"/>
    </cofactor>
</comment>
<dbReference type="Gene3D" id="3.30.1490.20">
    <property type="entry name" value="ATP-grasp fold, A domain"/>
    <property type="match status" value="1"/>
</dbReference>
<keyword evidence="5 14" id="KW-0436">Ligase</keyword>
<dbReference type="SUPFAM" id="SSF51246">
    <property type="entry name" value="Rudiment single hybrid motif"/>
    <property type="match status" value="1"/>
</dbReference>
<dbReference type="Pfam" id="PF02843">
    <property type="entry name" value="GARS_C"/>
    <property type="match status" value="1"/>
</dbReference>
<dbReference type="GO" id="GO:0046872">
    <property type="term" value="F:metal ion binding"/>
    <property type="evidence" value="ECO:0007669"/>
    <property type="project" value="UniProtKB-KW"/>
</dbReference>
<dbReference type="HOGENOM" id="CLU_027420_3_1_9"/>
<comment type="cofactor">
    <cofactor evidence="2">
        <name>Mg(2+)</name>
        <dbReference type="ChEBI" id="CHEBI:18420"/>
    </cofactor>
</comment>
<evidence type="ECO:0000256" key="11">
    <source>
        <dbReference type="ARBA" id="ARBA00038345"/>
    </source>
</evidence>
<evidence type="ECO:0000256" key="9">
    <source>
        <dbReference type="ARBA" id="ARBA00022840"/>
    </source>
</evidence>
<dbReference type="EC" id="6.3.4.13" evidence="4 14"/>
<dbReference type="HAMAP" id="MF_00138">
    <property type="entry name" value="GARS"/>
    <property type="match status" value="1"/>
</dbReference>
<dbReference type="Pfam" id="PF02844">
    <property type="entry name" value="GARS_N"/>
    <property type="match status" value="1"/>
</dbReference>
<dbReference type="GO" id="GO:0009113">
    <property type="term" value="P:purine nucleobase biosynthetic process"/>
    <property type="evidence" value="ECO:0007669"/>
    <property type="project" value="InterPro"/>
</dbReference>
<dbReference type="NCBIfam" id="TIGR00877">
    <property type="entry name" value="purD"/>
    <property type="match status" value="1"/>
</dbReference>
<dbReference type="InterPro" id="IPR020561">
    <property type="entry name" value="PRibGlycinamid_synth_ATP-grasp"/>
</dbReference>
<feature type="domain" description="ATP-grasp" evidence="16">
    <location>
        <begin position="109"/>
        <end position="315"/>
    </location>
</feature>
<dbReference type="Gene3D" id="3.40.50.20">
    <property type="match status" value="1"/>
</dbReference>
<dbReference type="AlphaFoldDB" id="D6XYS6"/>
<evidence type="ECO:0000256" key="15">
    <source>
        <dbReference type="PROSITE-ProRule" id="PRU00409"/>
    </source>
</evidence>
<evidence type="ECO:0000256" key="3">
    <source>
        <dbReference type="ARBA" id="ARBA00005174"/>
    </source>
</evidence>
<proteinExistence type="inferred from homology"/>
<organism evidence="17 18">
    <name type="scientific">Bacillus selenitireducens (strain ATCC 700615 / DSM 15326 / MLS10)</name>
    <dbReference type="NCBI Taxonomy" id="439292"/>
    <lineage>
        <taxon>Bacteria</taxon>
        <taxon>Bacillati</taxon>
        <taxon>Bacillota</taxon>
        <taxon>Bacilli</taxon>
        <taxon>Bacillales</taxon>
        <taxon>Bacillaceae</taxon>
        <taxon>Salisediminibacterium</taxon>
    </lineage>
</organism>
<dbReference type="Proteomes" id="UP000000271">
    <property type="component" value="Chromosome"/>
</dbReference>
<keyword evidence="6" id="KW-0479">Metal-binding</keyword>
<dbReference type="GO" id="GO:0005524">
    <property type="term" value="F:ATP binding"/>
    <property type="evidence" value="ECO:0007669"/>
    <property type="project" value="UniProtKB-UniRule"/>
</dbReference>
<comment type="catalytic activity">
    <reaction evidence="14">
        <text>5-phospho-beta-D-ribosylamine + glycine + ATP = N(1)-(5-phospho-beta-D-ribosyl)glycinamide + ADP + phosphate + H(+)</text>
        <dbReference type="Rhea" id="RHEA:17453"/>
        <dbReference type="ChEBI" id="CHEBI:15378"/>
        <dbReference type="ChEBI" id="CHEBI:30616"/>
        <dbReference type="ChEBI" id="CHEBI:43474"/>
        <dbReference type="ChEBI" id="CHEBI:57305"/>
        <dbReference type="ChEBI" id="CHEBI:58681"/>
        <dbReference type="ChEBI" id="CHEBI:143788"/>
        <dbReference type="ChEBI" id="CHEBI:456216"/>
        <dbReference type="EC" id="6.3.4.13"/>
    </reaction>
</comment>
<dbReference type="EMBL" id="CP001791">
    <property type="protein sequence ID" value="ADH98234.1"/>
    <property type="molecule type" value="Genomic_DNA"/>
</dbReference>
<keyword evidence="9 15" id="KW-0067">ATP-binding</keyword>
<dbReference type="GO" id="GO:0004637">
    <property type="term" value="F:phosphoribosylamine-glycine ligase activity"/>
    <property type="evidence" value="ECO:0007669"/>
    <property type="project" value="UniProtKB-UniRule"/>
</dbReference>
<evidence type="ECO:0000256" key="12">
    <source>
        <dbReference type="ARBA" id="ARBA00042242"/>
    </source>
</evidence>
<dbReference type="InterPro" id="IPR016185">
    <property type="entry name" value="PreATP-grasp_dom_sf"/>
</dbReference>
<dbReference type="UniPathway" id="UPA00074">
    <property type="reaction ID" value="UER00125"/>
</dbReference>
<dbReference type="InterPro" id="IPR011054">
    <property type="entry name" value="Rudment_hybrid_motif"/>
</dbReference>
<keyword evidence="18" id="KW-1185">Reference proteome</keyword>
<comment type="similarity">
    <text evidence="11 14">Belongs to the GARS family.</text>
</comment>
<evidence type="ECO:0000256" key="5">
    <source>
        <dbReference type="ARBA" id="ARBA00022598"/>
    </source>
</evidence>
<evidence type="ECO:0000256" key="8">
    <source>
        <dbReference type="ARBA" id="ARBA00022755"/>
    </source>
</evidence>
<dbReference type="SUPFAM" id="SSF56059">
    <property type="entry name" value="Glutathione synthetase ATP-binding domain-like"/>
    <property type="match status" value="1"/>
</dbReference>
<evidence type="ECO:0000256" key="14">
    <source>
        <dbReference type="HAMAP-Rule" id="MF_00138"/>
    </source>
</evidence>
<dbReference type="InterPro" id="IPR013815">
    <property type="entry name" value="ATP_grasp_subdomain_1"/>
</dbReference>
<dbReference type="Gene3D" id="3.30.470.20">
    <property type="entry name" value="ATP-grasp fold, B domain"/>
    <property type="match status" value="1"/>
</dbReference>
<evidence type="ECO:0000259" key="16">
    <source>
        <dbReference type="PROSITE" id="PS50975"/>
    </source>
</evidence>
<evidence type="ECO:0000256" key="13">
    <source>
        <dbReference type="ARBA" id="ARBA00042864"/>
    </source>
</evidence>
<dbReference type="InterPro" id="IPR011761">
    <property type="entry name" value="ATP-grasp"/>
</dbReference>
<evidence type="ECO:0000256" key="7">
    <source>
        <dbReference type="ARBA" id="ARBA00022741"/>
    </source>
</evidence>
<keyword evidence="7 15" id="KW-0547">Nucleotide-binding</keyword>
<dbReference type="Pfam" id="PF01071">
    <property type="entry name" value="GARS_A"/>
    <property type="match status" value="1"/>
</dbReference>
<keyword evidence="8 14" id="KW-0658">Purine biosynthesis</keyword>
<dbReference type="STRING" id="439292.Bsel_0699"/>
<dbReference type="eggNOG" id="COG0151">
    <property type="taxonomic scope" value="Bacteria"/>
</dbReference>
<dbReference type="PANTHER" id="PTHR43472:SF1">
    <property type="entry name" value="PHOSPHORIBOSYLAMINE--GLYCINE LIGASE, CHLOROPLASTIC"/>
    <property type="match status" value="1"/>
</dbReference>
<evidence type="ECO:0000256" key="10">
    <source>
        <dbReference type="ARBA" id="ARBA00023211"/>
    </source>
</evidence>
<dbReference type="InterPro" id="IPR020559">
    <property type="entry name" value="PRibGlycinamide_synth_CS"/>
</dbReference>
<dbReference type="GO" id="GO:0006189">
    <property type="term" value="P:'de novo' IMP biosynthetic process"/>
    <property type="evidence" value="ECO:0007669"/>
    <property type="project" value="UniProtKB-UniRule"/>
</dbReference>